<reference evidence="5 6" key="1">
    <citation type="submission" date="2020-12" db="EMBL/GenBank/DDBJ databases">
        <title>Streptomyces typhae sp. nov., a novel endophytic actinomycete isolated from the root of cattail pollen (Typha angustifolia L.).</title>
        <authorList>
            <person name="Peng C."/>
            <person name="Liu C."/>
        </authorList>
    </citation>
    <scope>NUCLEOTIDE SEQUENCE [LARGE SCALE GENOMIC DNA]</scope>
    <source>
        <strain evidence="5 6">JCM 4753</strain>
    </source>
</reference>
<evidence type="ECO:0000256" key="2">
    <source>
        <dbReference type="PROSITE-ProRule" id="PRU00504"/>
    </source>
</evidence>
<feature type="repeat" description="NHL" evidence="2">
    <location>
        <begin position="198"/>
        <end position="234"/>
    </location>
</feature>
<sequence length="760" mass="79083">MTTSASVPDGTITTVVGNGRDDYRPDASQATSAQLRKPWGVAVDGHGNVYVADNEHHMVYKATPDGTLTVVAGKNGSAGFSGDGGRATEAQLNAPIAVAVDGRGSVYIADQQNHRIRKVDSDGRITTVAGNGFGDFKSEGGQATSALLKYPTGVALDSAGNLYFGGNDQQRVYKVTPGGVITTVAGTGAQGYGGDGGPATAAQFSHPRAVAVDSTDNLYIGDEYNQRIRKVARDGRITTVAGNPDGGPVAEGVQATSAKLWNPVGVAVDTAGNLFIAGNDQQRVFKVDPHGSLTTVAGNSNAGYGGDGHQATAGQLYYPLGVAVSDLGDLYIADCWNNRIRKVTGVARVVRPTPPPADLYGEVVRPHSARRGQEFDLGARIRNRGPNTVAGRDVTVVLTLADGLEPGTGSTGRRLARTFTGAELAPNQGSWDGTFRVIAPDGTPPGVYTSTLEIQYAAELNVKDNVFNLPVVIVAPEPVADETELDIHQETVPEAAPGQSTKFNMLYSSTTAKPVNPGVITQRFTAPSGFVFTGEPTYGYYGPNQAVVTGNLDDFTVEDGGRTLIVNANPHVNTTGSDTGPLVYTIPVQARSDAEPGLRTDGSAVVGKHAPVQIAAKVTGATHDVTALQVKQESVLEATPGAAASLNIEIRSLNNVAVDPGTTVQTFTAPTGFAFTGGATYGYYYVKPTVTDNLATTVRDDGKTLVIESDPHVNTGATDTTALLYTLTVRARPDAVPGTYRDGKAAIGRLAPVPLTGHVL</sequence>
<dbReference type="Gene3D" id="2.120.10.30">
    <property type="entry name" value="TolB, C-terminal domain"/>
    <property type="match status" value="3"/>
</dbReference>
<proteinExistence type="predicted"/>
<dbReference type="InterPro" id="IPR013783">
    <property type="entry name" value="Ig-like_fold"/>
</dbReference>
<dbReference type="RefSeq" id="WP_190119750.1">
    <property type="nucleotide sequence ID" value="NZ_BMVR01000017.1"/>
</dbReference>
<dbReference type="EMBL" id="JAEKOZ010000018">
    <property type="protein sequence ID" value="MBJ3810523.1"/>
    <property type="molecule type" value="Genomic_DNA"/>
</dbReference>
<evidence type="ECO:0000256" key="3">
    <source>
        <dbReference type="SAM" id="MobiDB-lite"/>
    </source>
</evidence>
<dbReference type="InterPro" id="IPR001258">
    <property type="entry name" value="NHL_repeat"/>
</dbReference>
<evidence type="ECO:0000313" key="5">
    <source>
        <dbReference type="EMBL" id="MBJ3810523.1"/>
    </source>
</evidence>
<dbReference type="InterPro" id="IPR056822">
    <property type="entry name" value="TEN_NHL"/>
</dbReference>
<dbReference type="Gene3D" id="2.60.40.10">
    <property type="entry name" value="Immunoglobulins"/>
    <property type="match status" value="1"/>
</dbReference>
<organism evidence="5 6">
    <name type="scientific">Streptomyces flavofungini</name>
    <dbReference type="NCBI Taxonomy" id="68200"/>
    <lineage>
        <taxon>Bacteria</taxon>
        <taxon>Bacillati</taxon>
        <taxon>Actinomycetota</taxon>
        <taxon>Actinomycetes</taxon>
        <taxon>Kitasatosporales</taxon>
        <taxon>Streptomycetaceae</taxon>
        <taxon>Streptomyces</taxon>
    </lineage>
</organism>
<dbReference type="CDD" id="cd14953">
    <property type="entry name" value="NHL_like_1"/>
    <property type="match status" value="1"/>
</dbReference>
<feature type="repeat" description="NHL" evidence="2">
    <location>
        <begin position="34"/>
        <end position="65"/>
    </location>
</feature>
<feature type="compositionally biased region" description="Polar residues" evidence="3">
    <location>
        <begin position="1"/>
        <end position="16"/>
    </location>
</feature>
<feature type="region of interest" description="Disordered" evidence="3">
    <location>
        <begin position="1"/>
        <end position="26"/>
    </location>
</feature>
<keyword evidence="6" id="KW-1185">Reference proteome</keyword>
<dbReference type="Pfam" id="PF01436">
    <property type="entry name" value="NHL"/>
    <property type="match status" value="3"/>
</dbReference>
<dbReference type="Proteomes" id="UP000634780">
    <property type="component" value="Unassembled WGS sequence"/>
</dbReference>
<evidence type="ECO:0000313" key="6">
    <source>
        <dbReference type="Proteomes" id="UP000634780"/>
    </source>
</evidence>
<dbReference type="Pfam" id="PF25021">
    <property type="entry name" value="TEN_NHL"/>
    <property type="match status" value="1"/>
</dbReference>
<dbReference type="PANTHER" id="PTHR46388:SF2">
    <property type="entry name" value="NHL REPEAT-CONTAINING PROTEIN 2"/>
    <property type="match status" value="1"/>
</dbReference>
<feature type="repeat" description="NHL" evidence="2">
    <location>
        <begin position="91"/>
        <end position="122"/>
    </location>
</feature>
<dbReference type="InterPro" id="IPR011042">
    <property type="entry name" value="6-blade_b-propeller_TolB-like"/>
</dbReference>
<evidence type="ECO:0000256" key="1">
    <source>
        <dbReference type="ARBA" id="ARBA00022737"/>
    </source>
</evidence>
<accession>A0ABS0XBC4</accession>
<feature type="domain" description="Teneurin NHL" evidence="4">
    <location>
        <begin position="81"/>
        <end position="131"/>
    </location>
</feature>
<keyword evidence="1" id="KW-0677">Repeat</keyword>
<name>A0ABS0XBC4_9ACTN</name>
<dbReference type="SUPFAM" id="SSF101898">
    <property type="entry name" value="NHL repeat"/>
    <property type="match status" value="1"/>
</dbReference>
<dbReference type="PROSITE" id="PS51125">
    <property type="entry name" value="NHL"/>
    <property type="match status" value="4"/>
</dbReference>
<feature type="repeat" description="NHL" evidence="2">
    <location>
        <begin position="311"/>
        <end position="346"/>
    </location>
</feature>
<evidence type="ECO:0000259" key="4">
    <source>
        <dbReference type="Pfam" id="PF25021"/>
    </source>
</evidence>
<gene>
    <name evidence="5" type="ORF">JGB26_26020</name>
</gene>
<dbReference type="PANTHER" id="PTHR46388">
    <property type="entry name" value="NHL REPEAT-CONTAINING PROTEIN 2"/>
    <property type="match status" value="1"/>
</dbReference>
<comment type="caution">
    <text evidence="5">The sequence shown here is derived from an EMBL/GenBank/DDBJ whole genome shotgun (WGS) entry which is preliminary data.</text>
</comment>
<protein>
    <recommendedName>
        <fullName evidence="4">Teneurin NHL domain-containing protein</fullName>
    </recommendedName>
</protein>